<comment type="caution">
    <text evidence="2">The sequence shown here is derived from an EMBL/GenBank/DDBJ whole genome shotgun (WGS) entry which is preliminary data.</text>
</comment>
<dbReference type="EMBL" id="JACCAT010000001">
    <property type="protein sequence ID" value="NYH10890.1"/>
    <property type="molecule type" value="Genomic_DNA"/>
</dbReference>
<name>A0A7Y9VZ85_9PSED</name>
<dbReference type="AlphaFoldDB" id="A0A7Y9VZ85"/>
<evidence type="ECO:0000313" key="2">
    <source>
        <dbReference type="EMBL" id="NYH10890.1"/>
    </source>
</evidence>
<organism evidence="2 3">
    <name type="scientific">Pseudomonas moraviensis</name>
    <dbReference type="NCBI Taxonomy" id="321662"/>
    <lineage>
        <taxon>Bacteria</taxon>
        <taxon>Pseudomonadati</taxon>
        <taxon>Pseudomonadota</taxon>
        <taxon>Gammaproteobacteria</taxon>
        <taxon>Pseudomonadales</taxon>
        <taxon>Pseudomonadaceae</taxon>
        <taxon>Pseudomonas</taxon>
    </lineage>
</organism>
<reference evidence="2 3" key="1">
    <citation type="submission" date="2020-07" db="EMBL/GenBank/DDBJ databases">
        <title>Exploring microbial biodiversity for novel pathways involved in the catabolism of aromatic compounds derived from lignin.</title>
        <authorList>
            <person name="Elkins J."/>
        </authorList>
    </citation>
    <scope>NUCLEOTIDE SEQUENCE [LARGE SCALE GENOMIC DNA]</scope>
    <source>
        <strain evidence="2 3">VanB</strain>
    </source>
</reference>
<dbReference type="RefSeq" id="WP_179694289.1">
    <property type="nucleotide sequence ID" value="NZ_JACCAT010000001.1"/>
</dbReference>
<protein>
    <recommendedName>
        <fullName evidence="4">DUF4231 domain-containing protein</fullName>
    </recommendedName>
</protein>
<accession>A0A7Y9VZ85</accession>
<evidence type="ECO:0000313" key="3">
    <source>
        <dbReference type="Proteomes" id="UP000553035"/>
    </source>
</evidence>
<keyword evidence="1" id="KW-1133">Transmembrane helix</keyword>
<sequence>MANDADFEVPVTPDVGSVKDLPPEMIQQLKVRLVGAAKLHDVWADPIMFNGGTILVLLLTTLATLLPSTNFTWVAPLCSALAGLFVAMERALGFGARWRYHREMRFAYESIIDMLDFFPVIPPPERPKYIRDIFAALYAVRSRESAIPNAGTNSAPT</sequence>
<feature type="transmembrane region" description="Helical" evidence="1">
    <location>
        <begin position="47"/>
        <end position="67"/>
    </location>
</feature>
<keyword evidence="1" id="KW-0472">Membrane</keyword>
<gene>
    <name evidence="2" type="ORF">GGI52_003933</name>
</gene>
<evidence type="ECO:0008006" key="4">
    <source>
        <dbReference type="Google" id="ProtNLM"/>
    </source>
</evidence>
<dbReference type="Proteomes" id="UP000553035">
    <property type="component" value="Unassembled WGS sequence"/>
</dbReference>
<evidence type="ECO:0000256" key="1">
    <source>
        <dbReference type="SAM" id="Phobius"/>
    </source>
</evidence>
<feature type="transmembrane region" description="Helical" evidence="1">
    <location>
        <begin position="73"/>
        <end position="96"/>
    </location>
</feature>
<proteinExistence type="predicted"/>
<keyword evidence="1" id="KW-0812">Transmembrane</keyword>